<dbReference type="Proteomes" id="UP000054564">
    <property type="component" value="Unassembled WGS sequence"/>
</dbReference>
<evidence type="ECO:0000256" key="6">
    <source>
        <dbReference type="ARBA" id="ARBA00023136"/>
    </source>
</evidence>
<feature type="transmembrane region" description="Helical" evidence="7">
    <location>
        <begin position="285"/>
        <end position="303"/>
    </location>
</feature>
<feature type="transmembrane region" description="Helical" evidence="7">
    <location>
        <begin position="351"/>
        <end position="373"/>
    </location>
</feature>
<reference evidence="9" key="1">
    <citation type="submission" date="2014-03" db="EMBL/GenBank/DDBJ databases">
        <title>The Genome Sequence of Puccinia striiformis f. sp. tritici PST-78.</title>
        <authorList>
            <consortium name="The Broad Institute Genome Sequencing Platform"/>
            <person name="Cuomo C."/>
            <person name="Hulbert S."/>
            <person name="Chen X."/>
            <person name="Walker B."/>
            <person name="Young S.K."/>
            <person name="Zeng Q."/>
            <person name="Gargeya S."/>
            <person name="Fitzgerald M."/>
            <person name="Haas B."/>
            <person name="Abouelleil A."/>
            <person name="Alvarado L."/>
            <person name="Arachchi H.M."/>
            <person name="Berlin A.M."/>
            <person name="Chapman S.B."/>
            <person name="Goldberg J."/>
            <person name="Griggs A."/>
            <person name="Gujja S."/>
            <person name="Hansen M."/>
            <person name="Howarth C."/>
            <person name="Imamovic A."/>
            <person name="Larimer J."/>
            <person name="McCowan C."/>
            <person name="Montmayeur A."/>
            <person name="Murphy C."/>
            <person name="Neiman D."/>
            <person name="Pearson M."/>
            <person name="Priest M."/>
            <person name="Roberts A."/>
            <person name="Saif S."/>
            <person name="Shea T."/>
            <person name="Sisk P."/>
            <person name="Sykes S."/>
            <person name="Wortman J."/>
            <person name="Nusbaum C."/>
            <person name="Birren B."/>
        </authorList>
    </citation>
    <scope>NUCLEOTIDE SEQUENCE [LARGE SCALE GENOMIC DNA]</scope>
    <source>
        <strain evidence="9">race PST-78</strain>
    </source>
</reference>
<evidence type="ECO:0000313" key="9">
    <source>
        <dbReference type="Proteomes" id="UP000054564"/>
    </source>
</evidence>
<dbReference type="STRING" id="1165861.A0A0L0VFF8"/>
<evidence type="ECO:0000256" key="1">
    <source>
        <dbReference type="ARBA" id="ARBA00004141"/>
    </source>
</evidence>
<evidence type="ECO:0000256" key="5">
    <source>
        <dbReference type="ARBA" id="ARBA00022989"/>
    </source>
</evidence>
<keyword evidence="4 7" id="KW-0812">Transmembrane</keyword>
<evidence type="ECO:0008006" key="10">
    <source>
        <dbReference type="Google" id="ProtNLM"/>
    </source>
</evidence>
<evidence type="ECO:0000313" key="8">
    <source>
        <dbReference type="EMBL" id="KNE97946.1"/>
    </source>
</evidence>
<keyword evidence="6 7" id="KW-0472">Membrane</keyword>
<feature type="transmembrane region" description="Helical" evidence="7">
    <location>
        <begin position="58"/>
        <end position="80"/>
    </location>
</feature>
<keyword evidence="9" id="KW-1185">Reference proteome</keyword>
<keyword evidence="5 7" id="KW-1133">Transmembrane helix</keyword>
<dbReference type="PANTHER" id="PTHR23051:SF0">
    <property type="entry name" value="SOLUTE CARRIER FAMILY 35 MEMBER F5"/>
    <property type="match status" value="1"/>
</dbReference>
<accession>A0A0L0VFF8</accession>
<protein>
    <recommendedName>
        <fullName evidence="10">EamA domain-containing protein</fullName>
    </recommendedName>
</protein>
<evidence type="ECO:0000256" key="7">
    <source>
        <dbReference type="SAM" id="Phobius"/>
    </source>
</evidence>
<feature type="transmembrane region" description="Helical" evidence="7">
    <location>
        <begin position="185"/>
        <end position="203"/>
    </location>
</feature>
<proteinExistence type="inferred from homology"/>
<dbReference type="EMBL" id="AJIL01000062">
    <property type="protein sequence ID" value="KNE97946.1"/>
    <property type="molecule type" value="Genomic_DNA"/>
</dbReference>
<dbReference type="SUPFAM" id="SSF103481">
    <property type="entry name" value="Multidrug resistance efflux transporter EmrE"/>
    <property type="match status" value="1"/>
</dbReference>
<sequence length="401" mass="43973">MNQPEPPSPPPGSSPSSRPAQNHYLLGIGLLLIVVALWVGSSFLMSSMFRDEEWNRPWLVTYICTSSFSLYLVPPGLSYLRSHFFSTTNSSSSILKTTSNHHTRKHSGPTSPVQATYTLLDHDHDGGDLNRSENRPVCVTRAFSIPESRLTTSETAHLASTFVLLWFAANWSVNAALGYTTVSSTTILSSMSGFFTLAIGVLTGAEKYSFGRLVAVITSIAGVILVSKSDRNLHSIHDMPSGKNLPPPSEHWILGDLLALSSAALYALYVILMKVKVKEESRVDMQLFFGFVGVINMLCFWPMGVILHYTDIEPFSFPQTHKLWISVILNAMCTFVSDYIYMLAMLKTSPLVVTLGISLTLPVAVIGDIFKGINLPPTSLIGAGLVLSSFVILSLFEQHHS</sequence>
<dbReference type="OrthoDB" id="1436450at2759"/>
<feature type="transmembrane region" description="Helical" evidence="7">
    <location>
        <begin position="323"/>
        <end position="344"/>
    </location>
</feature>
<dbReference type="AlphaFoldDB" id="A0A0L0VFF8"/>
<name>A0A0L0VFF8_9BASI</name>
<dbReference type="InterPro" id="IPR037185">
    <property type="entry name" value="EmrE-like"/>
</dbReference>
<feature type="transmembrane region" description="Helical" evidence="7">
    <location>
        <begin position="24"/>
        <end position="46"/>
    </location>
</feature>
<dbReference type="GO" id="GO:0000329">
    <property type="term" value="C:fungal-type vacuole membrane"/>
    <property type="evidence" value="ECO:0007669"/>
    <property type="project" value="TreeGrafter"/>
</dbReference>
<feature type="transmembrane region" description="Helical" evidence="7">
    <location>
        <begin position="379"/>
        <end position="396"/>
    </location>
</feature>
<feature type="transmembrane region" description="Helical" evidence="7">
    <location>
        <begin position="210"/>
        <end position="227"/>
    </location>
</feature>
<organism evidence="8 9">
    <name type="scientific">Puccinia striiformis f. sp. tritici PST-78</name>
    <dbReference type="NCBI Taxonomy" id="1165861"/>
    <lineage>
        <taxon>Eukaryota</taxon>
        <taxon>Fungi</taxon>
        <taxon>Dikarya</taxon>
        <taxon>Basidiomycota</taxon>
        <taxon>Pucciniomycotina</taxon>
        <taxon>Pucciniomycetes</taxon>
        <taxon>Pucciniales</taxon>
        <taxon>Pucciniaceae</taxon>
        <taxon>Puccinia</taxon>
    </lineage>
</organism>
<feature type="transmembrane region" description="Helical" evidence="7">
    <location>
        <begin position="252"/>
        <end position="273"/>
    </location>
</feature>
<evidence type="ECO:0000256" key="3">
    <source>
        <dbReference type="ARBA" id="ARBA00022448"/>
    </source>
</evidence>
<comment type="similarity">
    <text evidence="2">Belongs to the SLC35F solute transporter family.</text>
</comment>
<dbReference type="Pfam" id="PF06027">
    <property type="entry name" value="SLC35F"/>
    <property type="match status" value="1"/>
</dbReference>
<evidence type="ECO:0000256" key="2">
    <source>
        <dbReference type="ARBA" id="ARBA00007863"/>
    </source>
</evidence>
<dbReference type="InterPro" id="IPR009262">
    <property type="entry name" value="SLC35_F1/F2/F6"/>
</dbReference>
<evidence type="ECO:0000256" key="4">
    <source>
        <dbReference type="ARBA" id="ARBA00022692"/>
    </source>
</evidence>
<dbReference type="GO" id="GO:0022857">
    <property type="term" value="F:transmembrane transporter activity"/>
    <property type="evidence" value="ECO:0007669"/>
    <property type="project" value="InterPro"/>
</dbReference>
<keyword evidence="3" id="KW-0813">Transport</keyword>
<comment type="subcellular location">
    <subcellularLocation>
        <location evidence="1">Membrane</location>
        <topology evidence="1">Multi-pass membrane protein</topology>
    </subcellularLocation>
</comment>
<gene>
    <name evidence="8" type="ORF">PSTG_08819</name>
</gene>
<dbReference type="PANTHER" id="PTHR23051">
    <property type="entry name" value="SOLUTE CARRIER FAMILY 35, MEMBER F5"/>
    <property type="match status" value="1"/>
</dbReference>
<comment type="caution">
    <text evidence="8">The sequence shown here is derived from an EMBL/GenBank/DDBJ whole genome shotgun (WGS) entry which is preliminary data.</text>
</comment>